<keyword evidence="4 7" id="KW-0378">Hydrolase</keyword>
<comment type="similarity">
    <text evidence="1 7">Belongs to the polypeptide deformylase family.</text>
</comment>
<dbReference type="HAMAP" id="MF_00163">
    <property type="entry name" value="Pep_deformylase"/>
    <property type="match status" value="1"/>
</dbReference>
<evidence type="ECO:0000256" key="4">
    <source>
        <dbReference type="ARBA" id="ARBA00022801"/>
    </source>
</evidence>
<comment type="function">
    <text evidence="7">Removes the formyl group from the N-terminal Met of newly synthesized proteins.</text>
</comment>
<dbReference type="InterPro" id="IPR036821">
    <property type="entry name" value="Peptide_deformylase_sf"/>
</dbReference>
<keyword evidence="5 7" id="KW-0648">Protein biosynthesis</keyword>
<evidence type="ECO:0000256" key="2">
    <source>
        <dbReference type="ARBA" id="ARBA00012175"/>
    </source>
</evidence>
<organism evidence="8">
    <name type="scientific">Calcidiscus leptoporus</name>
    <dbReference type="NCBI Taxonomy" id="127549"/>
    <lineage>
        <taxon>Eukaryota</taxon>
        <taxon>Haptista</taxon>
        <taxon>Haptophyta</taxon>
        <taxon>Prymnesiophyceae</taxon>
        <taxon>Coccolithales</taxon>
        <taxon>Calcidiscaceae</taxon>
        <taxon>Calcidiscus</taxon>
    </lineage>
</organism>
<evidence type="ECO:0000256" key="3">
    <source>
        <dbReference type="ARBA" id="ARBA00022723"/>
    </source>
</evidence>
<dbReference type="GO" id="GO:0006412">
    <property type="term" value="P:translation"/>
    <property type="evidence" value="ECO:0007669"/>
    <property type="project" value="UniProtKB-KW"/>
</dbReference>
<protein>
    <recommendedName>
        <fullName evidence="2 7">Peptide deformylase</fullName>
        <ecNumber evidence="2 7">3.5.1.88</ecNumber>
    </recommendedName>
</protein>
<sequence length="207" mass="23249">MMVSSPLAPVFRSAADLRRPCMIEINPGVLPGSDLRILEYPHPKLRAPNDNITKFDDSLRRLSKEMFAIMYASRGVGLAAPQLGINKRLMVFNPDGDPKKWMSEVTLVNPEIVEYSGGADVDEEGCLSFPGFTADVQRSVSIQVRYQNTRGKVQKKKLSGWVARIFQHEFDHLSGTLYVDRLDRSERMKVQTHLDRLILQHGPGGAL</sequence>
<dbReference type="NCBIfam" id="TIGR00079">
    <property type="entry name" value="pept_deformyl"/>
    <property type="match status" value="1"/>
</dbReference>
<dbReference type="FunFam" id="3.90.45.10:FF:000005">
    <property type="entry name" value="Peptide deformylase"/>
    <property type="match status" value="1"/>
</dbReference>
<gene>
    <name evidence="8" type="ORF">CLEP1334_LOCUS906</name>
</gene>
<accession>A0A7S0IKH9</accession>
<reference evidence="8" key="1">
    <citation type="submission" date="2021-01" db="EMBL/GenBank/DDBJ databases">
        <authorList>
            <person name="Corre E."/>
            <person name="Pelletier E."/>
            <person name="Niang G."/>
            <person name="Scheremetjew M."/>
            <person name="Finn R."/>
            <person name="Kale V."/>
            <person name="Holt S."/>
            <person name="Cochrane G."/>
            <person name="Meng A."/>
            <person name="Brown T."/>
            <person name="Cohen L."/>
        </authorList>
    </citation>
    <scope>NUCLEOTIDE SEQUENCE</scope>
    <source>
        <strain evidence="8">RCC1130</strain>
    </source>
</reference>
<evidence type="ECO:0000256" key="1">
    <source>
        <dbReference type="ARBA" id="ARBA00010759"/>
    </source>
</evidence>
<evidence type="ECO:0000256" key="7">
    <source>
        <dbReference type="RuleBase" id="RU362111"/>
    </source>
</evidence>
<dbReference type="PANTHER" id="PTHR10458:SF22">
    <property type="entry name" value="PEPTIDE DEFORMYLASE"/>
    <property type="match status" value="1"/>
</dbReference>
<dbReference type="Pfam" id="PF01327">
    <property type="entry name" value="Pep_deformylase"/>
    <property type="match status" value="1"/>
</dbReference>
<comment type="catalytic activity">
    <reaction evidence="7">
        <text>N-terminal N-formyl-L-methionyl-[peptide] + H2O = N-terminal L-methionyl-[peptide] + formate</text>
        <dbReference type="Rhea" id="RHEA:24420"/>
        <dbReference type="Rhea" id="RHEA-COMP:10639"/>
        <dbReference type="Rhea" id="RHEA-COMP:10640"/>
        <dbReference type="ChEBI" id="CHEBI:15377"/>
        <dbReference type="ChEBI" id="CHEBI:15740"/>
        <dbReference type="ChEBI" id="CHEBI:49298"/>
        <dbReference type="ChEBI" id="CHEBI:64731"/>
        <dbReference type="EC" id="3.5.1.88"/>
    </reaction>
</comment>
<dbReference type="AlphaFoldDB" id="A0A7S0IKH9"/>
<dbReference type="EMBL" id="HBER01001716">
    <property type="protein sequence ID" value="CAD8523970.1"/>
    <property type="molecule type" value="Transcribed_RNA"/>
</dbReference>
<evidence type="ECO:0000256" key="5">
    <source>
        <dbReference type="ARBA" id="ARBA00022917"/>
    </source>
</evidence>
<dbReference type="PANTHER" id="PTHR10458">
    <property type="entry name" value="PEPTIDE DEFORMYLASE"/>
    <property type="match status" value="1"/>
</dbReference>
<keyword evidence="3 7" id="KW-0479">Metal-binding</keyword>
<proteinExistence type="inferred from homology"/>
<keyword evidence="6" id="KW-0408">Iron</keyword>
<dbReference type="GO" id="GO:0042586">
    <property type="term" value="F:peptide deformylase activity"/>
    <property type="evidence" value="ECO:0007669"/>
    <property type="project" value="UniProtKB-EC"/>
</dbReference>
<dbReference type="CDD" id="cd00487">
    <property type="entry name" value="Pep_deformylase"/>
    <property type="match status" value="1"/>
</dbReference>
<dbReference type="NCBIfam" id="NF001159">
    <property type="entry name" value="PRK00150.1-3"/>
    <property type="match status" value="1"/>
</dbReference>
<evidence type="ECO:0000313" key="8">
    <source>
        <dbReference type="EMBL" id="CAD8523970.1"/>
    </source>
</evidence>
<dbReference type="GO" id="GO:0046872">
    <property type="term" value="F:metal ion binding"/>
    <property type="evidence" value="ECO:0007669"/>
    <property type="project" value="UniProtKB-KW"/>
</dbReference>
<name>A0A7S0IKH9_9EUKA</name>
<dbReference type="EC" id="3.5.1.88" evidence="2 7"/>
<dbReference type="Gene3D" id="3.90.45.10">
    <property type="entry name" value="Peptide deformylase"/>
    <property type="match status" value="1"/>
</dbReference>
<dbReference type="InterPro" id="IPR023635">
    <property type="entry name" value="Peptide_deformylase"/>
</dbReference>
<dbReference type="SUPFAM" id="SSF56420">
    <property type="entry name" value="Peptide deformylase"/>
    <property type="match status" value="1"/>
</dbReference>
<evidence type="ECO:0000256" key="6">
    <source>
        <dbReference type="ARBA" id="ARBA00023004"/>
    </source>
</evidence>
<dbReference type="PRINTS" id="PR01576">
    <property type="entry name" value="PDEFORMYLASE"/>
</dbReference>